<dbReference type="InterPro" id="IPR046341">
    <property type="entry name" value="SET_dom_sf"/>
</dbReference>
<name>A0A8B6BNJ9_MYTGA</name>
<dbReference type="SUPFAM" id="SSF82199">
    <property type="entry name" value="SET domain"/>
    <property type="match status" value="1"/>
</dbReference>
<comment type="caution">
    <text evidence="1">The sequence shown here is derived from an EMBL/GenBank/DDBJ whole genome shotgun (WGS) entry which is preliminary data.</text>
</comment>
<dbReference type="EMBL" id="UYJE01000385">
    <property type="protein sequence ID" value="VDH92823.1"/>
    <property type="molecule type" value="Genomic_DNA"/>
</dbReference>
<accession>A0A8B6BNJ9</accession>
<gene>
    <name evidence="1" type="ORF">MGAL_10B036234</name>
</gene>
<dbReference type="OrthoDB" id="6156876at2759"/>
<dbReference type="InterPro" id="IPR039598">
    <property type="entry name" value="HMGXB3"/>
</dbReference>
<reference evidence="1" key="1">
    <citation type="submission" date="2018-11" db="EMBL/GenBank/DDBJ databases">
        <authorList>
            <person name="Alioto T."/>
            <person name="Alioto T."/>
        </authorList>
    </citation>
    <scope>NUCLEOTIDE SEQUENCE</scope>
</reference>
<organism evidence="1 2">
    <name type="scientific">Mytilus galloprovincialis</name>
    <name type="common">Mediterranean mussel</name>
    <dbReference type="NCBI Taxonomy" id="29158"/>
    <lineage>
        <taxon>Eukaryota</taxon>
        <taxon>Metazoa</taxon>
        <taxon>Spiralia</taxon>
        <taxon>Lophotrochozoa</taxon>
        <taxon>Mollusca</taxon>
        <taxon>Bivalvia</taxon>
        <taxon>Autobranchia</taxon>
        <taxon>Pteriomorphia</taxon>
        <taxon>Mytilida</taxon>
        <taxon>Mytiloidea</taxon>
        <taxon>Mytilidae</taxon>
        <taxon>Mytilinae</taxon>
        <taxon>Mytilus</taxon>
    </lineage>
</organism>
<dbReference type="AlphaFoldDB" id="A0A8B6BNJ9"/>
<dbReference type="Gene3D" id="2.170.270.10">
    <property type="entry name" value="SET domain"/>
    <property type="match status" value="1"/>
</dbReference>
<keyword evidence="2" id="KW-1185">Reference proteome</keyword>
<dbReference type="CDD" id="cd08161">
    <property type="entry name" value="SET"/>
    <property type="match status" value="1"/>
</dbReference>
<dbReference type="PANTHER" id="PTHR17609">
    <property type="entry name" value="HMG DOMAIN-CONTAINING PROTEIN 3"/>
    <property type="match status" value="1"/>
</dbReference>
<sequence>MGRFVNDGVGADENALIKRIVVDGSPHLVLFARRDIYLGDEIRHGIVYGTKHLLRSETSRDYIDLERSLKHRPNVTICDNAHLLATHGNKTVEDFYCPNERRLVIISEENIQAAESGFLLKAFESGKPLSKGIPKKNLKQRRAVVDLDMSGSKEKGVKFLTPDKYKFSFALGEARTDERDIDEGGEGVLEIDLEKTIIS</sequence>
<protein>
    <submittedName>
        <fullName evidence="1">Uncharacterized protein</fullName>
    </submittedName>
</protein>
<proteinExistence type="predicted"/>
<evidence type="ECO:0000313" key="2">
    <source>
        <dbReference type="Proteomes" id="UP000596742"/>
    </source>
</evidence>
<evidence type="ECO:0000313" key="1">
    <source>
        <dbReference type="EMBL" id="VDH92823.1"/>
    </source>
</evidence>
<dbReference type="PANTHER" id="PTHR17609:SF3">
    <property type="entry name" value="SAP DOMAIN-CONTAINING PROTEIN"/>
    <property type="match status" value="1"/>
</dbReference>
<dbReference type="Proteomes" id="UP000596742">
    <property type="component" value="Unassembled WGS sequence"/>
</dbReference>